<dbReference type="InterPro" id="IPR014036">
    <property type="entry name" value="DeoR-like_C"/>
</dbReference>
<keyword evidence="2" id="KW-0804">Transcription</keyword>
<dbReference type="SMART" id="SM01134">
    <property type="entry name" value="DeoRC"/>
    <property type="match status" value="1"/>
</dbReference>
<sequence>MKVLAEERQQLIIQLLKENSVVKLQEICEQTDCSESSARRDLQLLEERGLLVRVHGGAKVKHSLQRELDMSGKAAKNVTEKEIIAKAAAALVANDDVIYLDAGTTTLAMIPYLKGKEQLTVVTNGVLHASRLADQRIKTILIGGELKATTKAIIGVKAVKELQELRFNKAFLGTNGIHQKYGFTTPDPNEAAIKKVALEQSEATYVLADPSKFDAVSFVKIARLAEATIITSSLKTQVSTRYRRQTTIQEEAK</sequence>
<dbReference type="PANTHER" id="PTHR30363:SF56">
    <property type="entry name" value="TRANSCRIPTIONAL REGULATOR, DEOR FAMILY"/>
    <property type="match status" value="1"/>
</dbReference>
<dbReference type="Gene3D" id="3.40.50.1360">
    <property type="match status" value="1"/>
</dbReference>
<dbReference type="Pfam" id="PF00455">
    <property type="entry name" value="DeoRC"/>
    <property type="match status" value="1"/>
</dbReference>
<dbReference type="AlphaFoldDB" id="A0A0R1U7S0"/>
<evidence type="ECO:0000313" key="5">
    <source>
        <dbReference type="Proteomes" id="UP000051324"/>
    </source>
</evidence>
<organism evidence="4 5">
    <name type="scientific">Ligilactobacillus apodemi DSM 16634 = JCM 16172</name>
    <dbReference type="NCBI Taxonomy" id="1423724"/>
    <lineage>
        <taxon>Bacteria</taxon>
        <taxon>Bacillati</taxon>
        <taxon>Bacillota</taxon>
        <taxon>Bacilli</taxon>
        <taxon>Lactobacillales</taxon>
        <taxon>Lactobacillaceae</taxon>
        <taxon>Ligilactobacillus</taxon>
    </lineage>
</organism>
<feature type="domain" description="HTH deoR-type" evidence="3">
    <location>
        <begin position="5"/>
        <end position="60"/>
    </location>
</feature>
<evidence type="ECO:0000256" key="1">
    <source>
        <dbReference type="ARBA" id="ARBA00023015"/>
    </source>
</evidence>
<dbReference type="SUPFAM" id="SSF100950">
    <property type="entry name" value="NagB/RpiA/CoA transferase-like"/>
    <property type="match status" value="1"/>
</dbReference>
<name>A0A0R1U7S0_9LACO</name>
<evidence type="ECO:0000256" key="2">
    <source>
        <dbReference type="ARBA" id="ARBA00023163"/>
    </source>
</evidence>
<reference evidence="4 5" key="1">
    <citation type="journal article" date="2015" name="Genome Announc.">
        <title>Expanding the biotechnology potential of lactobacilli through comparative genomics of 213 strains and associated genera.</title>
        <authorList>
            <person name="Sun Z."/>
            <person name="Harris H.M."/>
            <person name="McCann A."/>
            <person name="Guo C."/>
            <person name="Argimon S."/>
            <person name="Zhang W."/>
            <person name="Yang X."/>
            <person name="Jeffery I.B."/>
            <person name="Cooney J.C."/>
            <person name="Kagawa T.F."/>
            <person name="Liu W."/>
            <person name="Song Y."/>
            <person name="Salvetti E."/>
            <person name="Wrobel A."/>
            <person name="Rasinkangas P."/>
            <person name="Parkhill J."/>
            <person name="Rea M.C."/>
            <person name="O'Sullivan O."/>
            <person name="Ritari J."/>
            <person name="Douillard F.P."/>
            <person name="Paul Ross R."/>
            <person name="Yang R."/>
            <person name="Briner A.E."/>
            <person name="Felis G.E."/>
            <person name="de Vos W.M."/>
            <person name="Barrangou R."/>
            <person name="Klaenhammer T.R."/>
            <person name="Caufield P.W."/>
            <person name="Cui Y."/>
            <person name="Zhang H."/>
            <person name="O'Toole P.W."/>
        </authorList>
    </citation>
    <scope>NUCLEOTIDE SEQUENCE [LARGE SCALE GENOMIC DNA]</scope>
    <source>
        <strain evidence="4 5">DSM 16634</strain>
    </source>
</reference>
<dbReference type="InterPro" id="IPR036390">
    <property type="entry name" value="WH_DNA-bd_sf"/>
</dbReference>
<dbReference type="OrthoDB" id="9797223at2"/>
<dbReference type="Gene3D" id="1.10.10.10">
    <property type="entry name" value="Winged helix-like DNA-binding domain superfamily/Winged helix DNA-binding domain"/>
    <property type="match status" value="1"/>
</dbReference>
<dbReference type="PANTHER" id="PTHR30363">
    <property type="entry name" value="HTH-TYPE TRANSCRIPTIONAL REGULATOR SRLR-RELATED"/>
    <property type="match status" value="1"/>
</dbReference>
<dbReference type="PRINTS" id="PR00037">
    <property type="entry name" value="HTHLACR"/>
</dbReference>
<proteinExistence type="predicted"/>
<dbReference type="eggNOG" id="COG1349">
    <property type="taxonomic scope" value="Bacteria"/>
</dbReference>
<comment type="caution">
    <text evidence="4">The sequence shown here is derived from an EMBL/GenBank/DDBJ whole genome shotgun (WGS) entry which is preliminary data.</text>
</comment>
<dbReference type="InterPro" id="IPR036388">
    <property type="entry name" value="WH-like_DNA-bd_sf"/>
</dbReference>
<dbReference type="SUPFAM" id="SSF46785">
    <property type="entry name" value="Winged helix' DNA-binding domain"/>
    <property type="match status" value="1"/>
</dbReference>
<dbReference type="InterPro" id="IPR037171">
    <property type="entry name" value="NagB/RpiA_transferase-like"/>
</dbReference>
<accession>A0A0R1U7S0</accession>
<dbReference type="SMART" id="SM00420">
    <property type="entry name" value="HTH_DEOR"/>
    <property type="match status" value="1"/>
</dbReference>
<dbReference type="PATRIC" id="fig|1423724.4.peg.45"/>
<gene>
    <name evidence="4" type="ORF">FC32_GL000044</name>
</gene>
<dbReference type="PROSITE" id="PS51000">
    <property type="entry name" value="HTH_DEOR_2"/>
    <property type="match status" value="1"/>
</dbReference>
<dbReference type="GO" id="GO:0003700">
    <property type="term" value="F:DNA-binding transcription factor activity"/>
    <property type="evidence" value="ECO:0007669"/>
    <property type="project" value="InterPro"/>
</dbReference>
<dbReference type="STRING" id="1423724.FC32_GL000044"/>
<dbReference type="EMBL" id="AZFT01000001">
    <property type="protein sequence ID" value="KRL87482.1"/>
    <property type="molecule type" value="Genomic_DNA"/>
</dbReference>
<dbReference type="Proteomes" id="UP000051324">
    <property type="component" value="Unassembled WGS sequence"/>
</dbReference>
<dbReference type="InterPro" id="IPR050313">
    <property type="entry name" value="Carb_Metab_HTH_regulators"/>
</dbReference>
<evidence type="ECO:0000313" key="4">
    <source>
        <dbReference type="EMBL" id="KRL87482.1"/>
    </source>
</evidence>
<evidence type="ECO:0000259" key="3">
    <source>
        <dbReference type="PROSITE" id="PS51000"/>
    </source>
</evidence>
<protein>
    <submittedName>
        <fullName evidence="4">Transcription regulator of fructose operon</fullName>
    </submittedName>
</protein>
<dbReference type="InterPro" id="IPR001034">
    <property type="entry name" value="DeoR_HTH"/>
</dbReference>
<dbReference type="Pfam" id="PF08220">
    <property type="entry name" value="HTH_DeoR"/>
    <property type="match status" value="1"/>
</dbReference>
<keyword evidence="1" id="KW-0805">Transcription regulation</keyword>
<keyword evidence="5" id="KW-1185">Reference proteome</keyword>